<evidence type="ECO:0000313" key="2">
    <source>
        <dbReference type="EMBL" id="RUO46795.1"/>
    </source>
</evidence>
<name>A0A432XDL7_9GAMM</name>
<reference evidence="3" key="1">
    <citation type="journal article" date="2018" name="Front. Microbiol.">
        <title>Genome-Based Analysis Reveals the Taxonomy and Diversity of the Family Idiomarinaceae.</title>
        <authorList>
            <person name="Liu Y."/>
            <person name="Lai Q."/>
            <person name="Shao Z."/>
        </authorList>
    </citation>
    <scope>NUCLEOTIDE SEQUENCE [LARGE SCALE GENOMIC DNA]</scope>
    <source>
        <strain evidence="3">SW15</strain>
    </source>
</reference>
<gene>
    <name evidence="2" type="ORF">CWE21_09300</name>
</gene>
<keyword evidence="1" id="KW-0472">Membrane</keyword>
<accession>A0A432XDL7</accession>
<keyword evidence="1" id="KW-0812">Transmembrane</keyword>
<dbReference type="Proteomes" id="UP000286678">
    <property type="component" value="Unassembled WGS sequence"/>
</dbReference>
<dbReference type="EMBL" id="PIPT01000007">
    <property type="protein sequence ID" value="RUO46795.1"/>
    <property type="molecule type" value="Genomic_DNA"/>
</dbReference>
<evidence type="ECO:0000256" key="1">
    <source>
        <dbReference type="SAM" id="Phobius"/>
    </source>
</evidence>
<feature type="transmembrane region" description="Helical" evidence="1">
    <location>
        <begin position="34"/>
        <end position="57"/>
    </location>
</feature>
<evidence type="ECO:0000313" key="3">
    <source>
        <dbReference type="Proteomes" id="UP000286678"/>
    </source>
</evidence>
<keyword evidence="1" id="KW-1133">Transmembrane helix</keyword>
<comment type="caution">
    <text evidence="2">The sequence shown here is derived from an EMBL/GenBank/DDBJ whole genome shotgun (WGS) entry which is preliminary data.</text>
</comment>
<keyword evidence="3" id="KW-1185">Reference proteome</keyword>
<sequence length="96" mass="10891">MRILRYPITLLTAFGAIGSYIVKVTEMQYDDSIFSLAFLILTWCLSALIGLSEQFLVALKIESLTTNTYWLSYIFGVAIACILDVKLISKIFRTKK</sequence>
<proteinExistence type="predicted"/>
<protein>
    <submittedName>
        <fullName evidence="2">Uncharacterized protein</fullName>
    </submittedName>
</protein>
<organism evidence="2 3">
    <name type="scientific">Pseudidiomarina aquimaris</name>
    <dbReference type="NCBI Taxonomy" id="641841"/>
    <lineage>
        <taxon>Bacteria</taxon>
        <taxon>Pseudomonadati</taxon>
        <taxon>Pseudomonadota</taxon>
        <taxon>Gammaproteobacteria</taxon>
        <taxon>Alteromonadales</taxon>
        <taxon>Idiomarinaceae</taxon>
        <taxon>Pseudidiomarina</taxon>
    </lineage>
</organism>
<feature type="transmembrane region" description="Helical" evidence="1">
    <location>
        <begin position="69"/>
        <end position="88"/>
    </location>
</feature>
<dbReference type="AlphaFoldDB" id="A0A432XDL7"/>